<dbReference type="PANTHER" id="PTHR20996">
    <property type="entry name" value="NUCLEAR ENVELOPE PHOSPHATASE-REGULATORY SUBUNIT 1"/>
    <property type="match status" value="1"/>
</dbReference>
<dbReference type="InterPro" id="IPR019168">
    <property type="entry name" value="NEP1-R1"/>
</dbReference>
<comment type="similarity">
    <text evidence="3">Belongs to the CNEP1R1 family.</text>
</comment>
<evidence type="ECO:0000256" key="10">
    <source>
        <dbReference type="ARBA" id="ARBA00030458"/>
    </source>
</evidence>
<dbReference type="GO" id="GO:0006629">
    <property type="term" value="P:lipid metabolic process"/>
    <property type="evidence" value="ECO:0007669"/>
    <property type="project" value="UniProtKB-KW"/>
</dbReference>
<keyword evidence="7" id="KW-0443">Lipid metabolism</keyword>
<keyword evidence="9" id="KW-0539">Nucleus</keyword>
<feature type="transmembrane region" description="Helical" evidence="12">
    <location>
        <begin position="138"/>
        <end position="155"/>
    </location>
</feature>
<evidence type="ECO:0000256" key="2">
    <source>
        <dbReference type="ARBA" id="ARBA00004496"/>
    </source>
</evidence>
<dbReference type="GO" id="GO:0031965">
    <property type="term" value="C:nuclear membrane"/>
    <property type="evidence" value="ECO:0007669"/>
    <property type="project" value="UniProtKB-SubCell"/>
</dbReference>
<evidence type="ECO:0000256" key="1">
    <source>
        <dbReference type="ARBA" id="ARBA00004232"/>
    </source>
</evidence>
<dbReference type="Proteomes" id="UP000070412">
    <property type="component" value="Unassembled WGS sequence"/>
</dbReference>
<evidence type="ECO:0000313" key="13">
    <source>
        <dbReference type="EMBL" id="KAF7491301.1"/>
    </source>
</evidence>
<dbReference type="AlphaFoldDB" id="A0A834R9H6"/>
<evidence type="ECO:0000256" key="8">
    <source>
        <dbReference type="ARBA" id="ARBA00023136"/>
    </source>
</evidence>
<dbReference type="PANTHER" id="PTHR20996:SF1">
    <property type="entry name" value="NUCLEAR ENVELOPE PHOSPHATASE-REGULATORY SUBUNIT 1"/>
    <property type="match status" value="1"/>
</dbReference>
<proteinExistence type="inferred from homology"/>
<evidence type="ECO:0000256" key="12">
    <source>
        <dbReference type="SAM" id="Phobius"/>
    </source>
</evidence>
<evidence type="ECO:0000256" key="5">
    <source>
        <dbReference type="ARBA" id="ARBA00022692"/>
    </source>
</evidence>
<keyword evidence="5 12" id="KW-0812">Transmembrane</keyword>
<organism evidence="13">
    <name type="scientific">Sarcoptes scabiei</name>
    <name type="common">Itch mite</name>
    <name type="synonym">Acarus scabiei</name>
    <dbReference type="NCBI Taxonomy" id="52283"/>
    <lineage>
        <taxon>Eukaryota</taxon>
        <taxon>Metazoa</taxon>
        <taxon>Ecdysozoa</taxon>
        <taxon>Arthropoda</taxon>
        <taxon>Chelicerata</taxon>
        <taxon>Arachnida</taxon>
        <taxon>Acari</taxon>
        <taxon>Acariformes</taxon>
        <taxon>Sarcoptiformes</taxon>
        <taxon>Astigmata</taxon>
        <taxon>Psoroptidia</taxon>
        <taxon>Sarcoptoidea</taxon>
        <taxon>Sarcoptidae</taxon>
        <taxon>Sarcoptinae</taxon>
        <taxon>Sarcoptes</taxon>
    </lineage>
</organism>
<dbReference type="GO" id="GO:0005737">
    <property type="term" value="C:cytoplasm"/>
    <property type="evidence" value="ECO:0007669"/>
    <property type="project" value="UniProtKB-SubCell"/>
</dbReference>
<dbReference type="GO" id="GO:0071595">
    <property type="term" value="C:Nem1-Spo7 phosphatase complex"/>
    <property type="evidence" value="ECO:0007669"/>
    <property type="project" value="InterPro"/>
</dbReference>
<reference evidence="13" key="2">
    <citation type="submission" date="2020-01" db="EMBL/GenBank/DDBJ databases">
        <authorList>
            <person name="Korhonen P.K.K."/>
            <person name="Guangxu M.G."/>
            <person name="Wang T.W."/>
            <person name="Stroehlein A.J.S."/>
            <person name="Young N.D."/>
            <person name="Ang C.-S.A."/>
            <person name="Fernando D.W.F."/>
            <person name="Lu H.L."/>
            <person name="Taylor S.T."/>
            <person name="Ehtesham M.E.M."/>
            <person name="Najaraj S.H.N."/>
            <person name="Harsha G.H.G."/>
            <person name="Madugundu A.M."/>
            <person name="Renuse S.R."/>
            <person name="Holt D.H."/>
            <person name="Pandey A.P."/>
            <person name="Papenfuss A.P."/>
            <person name="Gasser R.B.G."/>
            <person name="Fischer K.F."/>
        </authorList>
    </citation>
    <scope>NUCLEOTIDE SEQUENCE</scope>
    <source>
        <strain evidence="13">SSS_KF_BRIS2020</strain>
    </source>
</reference>
<dbReference type="OrthoDB" id="5786980at2759"/>
<keyword evidence="15" id="KW-1185">Reference proteome</keyword>
<keyword evidence="8 12" id="KW-0472">Membrane</keyword>
<evidence type="ECO:0000256" key="3">
    <source>
        <dbReference type="ARBA" id="ARBA00010998"/>
    </source>
</evidence>
<gene>
    <name evidence="13" type="primary">SSS_571g</name>
    <name evidence="13" type="ORF">SSS_571</name>
</gene>
<dbReference type="EnsemblMetazoa" id="SSS_571s_mrna">
    <property type="protein sequence ID" value="KAF7491301.1"/>
    <property type="gene ID" value="SSS_571"/>
</dbReference>
<reference evidence="14" key="3">
    <citation type="submission" date="2022-06" db="UniProtKB">
        <authorList>
            <consortium name="EnsemblMetazoa"/>
        </authorList>
    </citation>
    <scope>IDENTIFICATION</scope>
</reference>
<protein>
    <recommendedName>
        <fullName evidence="10">Transmembrane protein 188</fullName>
    </recommendedName>
</protein>
<evidence type="ECO:0000256" key="4">
    <source>
        <dbReference type="ARBA" id="ARBA00022490"/>
    </source>
</evidence>
<evidence type="ECO:0000313" key="15">
    <source>
        <dbReference type="Proteomes" id="UP000070412"/>
    </source>
</evidence>
<feature type="region of interest" description="Disordered" evidence="11">
    <location>
        <begin position="35"/>
        <end position="65"/>
    </location>
</feature>
<evidence type="ECO:0000256" key="6">
    <source>
        <dbReference type="ARBA" id="ARBA00022989"/>
    </source>
</evidence>
<evidence type="ECO:0000256" key="9">
    <source>
        <dbReference type="ARBA" id="ARBA00023242"/>
    </source>
</evidence>
<name>A0A834R9H6_SARSC</name>
<reference evidence="15" key="1">
    <citation type="journal article" date="2020" name="PLoS Negl. Trop. Dis.">
        <title>High-quality nuclear genome for Sarcoptes scabiei-A critical resource for a neglected parasite.</title>
        <authorList>
            <person name="Korhonen P.K."/>
            <person name="Gasser R.B."/>
            <person name="Ma G."/>
            <person name="Wang T."/>
            <person name="Stroehlein A.J."/>
            <person name="Young N.D."/>
            <person name="Ang C.S."/>
            <person name="Fernando D.D."/>
            <person name="Lu H.C."/>
            <person name="Taylor S."/>
            <person name="Reynolds S.L."/>
            <person name="Mofiz E."/>
            <person name="Najaraj S.H."/>
            <person name="Gowda H."/>
            <person name="Madugundu A."/>
            <person name="Renuse S."/>
            <person name="Holt D."/>
            <person name="Pandey A."/>
            <person name="Papenfuss A.T."/>
            <person name="Fischer K."/>
        </authorList>
    </citation>
    <scope>NUCLEOTIDE SEQUENCE [LARGE SCALE GENOMIC DNA]</scope>
</reference>
<keyword evidence="6 12" id="KW-1133">Transmembrane helix</keyword>
<evidence type="ECO:0000256" key="7">
    <source>
        <dbReference type="ARBA" id="ARBA00023098"/>
    </source>
</evidence>
<sequence length="202" mass="24135">MNFSRRSPFESIAYQNENSGWKLNQNSRQRNCVPFKEKISNDENDDQDDFDCDRRNDDDQQTNFDSNPERLSLEQSICEDLLLFEARLVEIIQGLESRTKIWRWTLIISIYMTVITATDWLSDQQTFELTFWQSICNHHWFAINCLILILLFSLFKIHRRIFQHSIVAQRIRNVLGQFNMDCDMKGRLILMPRPSSFFPRTV</sequence>
<accession>A0A834R9H6</accession>
<comment type="subcellular location">
    <subcellularLocation>
        <location evidence="2">Cytoplasm</location>
    </subcellularLocation>
    <subcellularLocation>
        <location evidence="1">Nucleus membrane</location>
        <topology evidence="1">Multi-pass membrane protein</topology>
    </subcellularLocation>
</comment>
<evidence type="ECO:0000313" key="14">
    <source>
        <dbReference type="EnsemblMetazoa" id="KAF7491301.1"/>
    </source>
</evidence>
<evidence type="ECO:0000256" key="11">
    <source>
        <dbReference type="SAM" id="MobiDB-lite"/>
    </source>
</evidence>
<feature type="compositionally biased region" description="Acidic residues" evidence="11">
    <location>
        <begin position="42"/>
        <end position="51"/>
    </location>
</feature>
<dbReference type="EMBL" id="WVUK01000060">
    <property type="protein sequence ID" value="KAF7491301.1"/>
    <property type="molecule type" value="Genomic_DNA"/>
</dbReference>
<keyword evidence="4" id="KW-0963">Cytoplasm</keyword>
<dbReference type="Pfam" id="PF09771">
    <property type="entry name" value="Tmemb_18A"/>
    <property type="match status" value="1"/>
</dbReference>
<feature type="transmembrane region" description="Helical" evidence="12">
    <location>
        <begin position="101"/>
        <end position="118"/>
    </location>
</feature>